<evidence type="ECO:0000313" key="2">
    <source>
        <dbReference type="Proteomes" id="UP000215595"/>
    </source>
</evidence>
<organism evidence="1 2">
    <name type="scientific">Brevundimonas subvibrioides</name>
    <dbReference type="NCBI Taxonomy" id="74313"/>
    <lineage>
        <taxon>Bacteria</taxon>
        <taxon>Pseudomonadati</taxon>
        <taxon>Pseudomonadota</taxon>
        <taxon>Alphaproteobacteria</taxon>
        <taxon>Caulobacterales</taxon>
        <taxon>Caulobacteraceae</taxon>
        <taxon>Brevundimonas</taxon>
    </lineage>
</organism>
<proteinExistence type="predicted"/>
<name>A0A258FQY3_9CAUL</name>
<dbReference type="EMBL" id="NCEB01000007">
    <property type="protein sequence ID" value="OYX34921.1"/>
    <property type="molecule type" value="Genomic_DNA"/>
</dbReference>
<accession>A0A258FQY3</accession>
<dbReference type="AlphaFoldDB" id="A0A258FQY3"/>
<dbReference type="InterPro" id="IPR018575">
    <property type="entry name" value="Restrct_endonuc_II_Eco29kI"/>
</dbReference>
<reference evidence="1 2" key="1">
    <citation type="submission" date="2017-03" db="EMBL/GenBank/DDBJ databases">
        <title>Lifting the veil on microbial sulfur biogeochemistry in mining wastewaters.</title>
        <authorList>
            <person name="Kantor R.S."/>
            <person name="Colenbrander Nelson T."/>
            <person name="Marshall S."/>
            <person name="Bennett D."/>
            <person name="Apte S."/>
            <person name="Camacho D."/>
            <person name="Thomas B.C."/>
            <person name="Warren L.A."/>
            <person name="Banfield J.F."/>
        </authorList>
    </citation>
    <scope>NUCLEOTIDE SEQUENCE [LARGE SCALE GENOMIC DNA]</scope>
    <source>
        <strain evidence="1">32-69-9</strain>
    </source>
</reference>
<evidence type="ECO:0000313" key="1">
    <source>
        <dbReference type="EMBL" id="OYX34921.1"/>
    </source>
</evidence>
<protein>
    <recommendedName>
        <fullName evidence="3">Restriction endonuclease</fullName>
    </recommendedName>
</protein>
<comment type="caution">
    <text evidence="1">The sequence shown here is derived from an EMBL/GenBank/DDBJ whole genome shotgun (WGS) entry which is preliminary data.</text>
</comment>
<sequence length="181" mass="19385">MAGFGELGDLSGAGVYAIYYFGPFAAYAPITDGGRPIYVGKAIPKGGRKGGLGANAGVERALRDRLGQHASSIQQATNLESGDFKVRALVVDDIWIPLGENMLIESFQPVWNVVIDGFGNKTPGARRATQFRSPWDVLHPGRTFAEMLAAHPLGVEVFEQRVRDYLAGKAVPLAPEGEGDD</sequence>
<gene>
    <name evidence="1" type="ORF">B7Z01_04790</name>
</gene>
<evidence type="ECO:0008006" key="3">
    <source>
        <dbReference type="Google" id="ProtNLM"/>
    </source>
</evidence>
<dbReference type="Proteomes" id="UP000215595">
    <property type="component" value="Unassembled WGS sequence"/>
</dbReference>
<dbReference type="Pfam" id="PF09517">
    <property type="entry name" value="RE_Eco29kI"/>
    <property type="match status" value="1"/>
</dbReference>